<keyword evidence="1" id="KW-0347">Helicase</keyword>
<evidence type="ECO:0000313" key="3">
    <source>
        <dbReference type="EMBL" id="KAF2859302.1"/>
    </source>
</evidence>
<comment type="similarity">
    <text evidence="1">Belongs to the helicase family.</text>
</comment>
<dbReference type="GO" id="GO:0000723">
    <property type="term" value="P:telomere maintenance"/>
    <property type="evidence" value="ECO:0007669"/>
    <property type="project" value="InterPro"/>
</dbReference>
<comment type="catalytic activity">
    <reaction evidence="1">
        <text>ATP + H2O = ADP + phosphate + H(+)</text>
        <dbReference type="Rhea" id="RHEA:13065"/>
        <dbReference type="ChEBI" id="CHEBI:15377"/>
        <dbReference type="ChEBI" id="CHEBI:15378"/>
        <dbReference type="ChEBI" id="CHEBI:30616"/>
        <dbReference type="ChEBI" id="CHEBI:43474"/>
        <dbReference type="ChEBI" id="CHEBI:456216"/>
        <dbReference type="EC" id="5.6.2.3"/>
    </reaction>
</comment>
<organism evidence="3 4">
    <name type="scientific">Piedraia hortae CBS 480.64</name>
    <dbReference type="NCBI Taxonomy" id="1314780"/>
    <lineage>
        <taxon>Eukaryota</taxon>
        <taxon>Fungi</taxon>
        <taxon>Dikarya</taxon>
        <taxon>Ascomycota</taxon>
        <taxon>Pezizomycotina</taxon>
        <taxon>Dothideomycetes</taxon>
        <taxon>Dothideomycetidae</taxon>
        <taxon>Capnodiales</taxon>
        <taxon>Piedraiaceae</taxon>
        <taxon>Piedraia</taxon>
    </lineage>
</organism>
<sequence>PHLALFFFQDTGGSVIPILYSALCRHIRSQGGVVLYVVSLGKAALLLPNGTTAHSR</sequence>
<gene>
    <name evidence="3" type="ORF">K470DRAFT_201501</name>
</gene>
<evidence type="ECO:0000256" key="1">
    <source>
        <dbReference type="RuleBase" id="RU363044"/>
    </source>
</evidence>
<dbReference type="GO" id="GO:0006281">
    <property type="term" value="P:DNA repair"/>
    <property type="evidence" value="ECO:0007669"/>
    <property type="project" value="UniProtKB-KW"/>
</dbReference>
<feature type="non-terminal residue" evidence="3">
    <location>
        <position position="1"/>
    </location>
</feature>
<keyword evidence="1" id="KW-0233">DNA recombination</keyword>
<dbReference type="AlphaFoldDB" id="A0A6A7BW70"/>
<dbReference type="EC" id="5.6.2.3" evidence="1"/>
<reference evidence="3" key="1">
    <citation type="journal article" date="2020" name="Stud. Mycol.">
        <title>101 Dothideomycetes genomes: a test case for predicting lifestyles and emergence of pathogens.</title>
        <authorList>
            <person name="Haridas S."/>
            <person name="Albert R."/>
            <person name="Binder M."/>
            <person name="Bloem J."/>
            <person name="Labutti K."/>
            <person name="Salamov A."/>
            <person name="Andreopoulos B."/>
            <person name="Baker S."/>
            <person name="Barry K."/>
            <person name="Bills G."/>
            <person name="Bluhm B."/>
            <person name="Cannon C."/>
            <person name="Castanera R."/>
            <person name="Culley D."/>
            <person name="Daum C."/>
            <person name="Ezra D."/>
            <person name="Gonzalez J."/>
            <person name="Henrissat B."/>
            <person name="Kuo A."/>
            <person name="Liang C."/>
            <person name="Lipzen A."/>
            <person name="Lutzoni F."/>
            <person name="Magnuson J."/>
            <person name="Mondo S."/>
            <person name="Nolan M."/>
            <person name="Ohm R."/>
            <person name="Pangilinan J."/>
            <person name="Park H.-J."/>
            <person name="Ramirez L."/>
            <person name="Alfaro M."/>
            <person name="Sun H."/>
            <person name="Tritt A."/>
            <person name="Yoshinaga Y."/>
            <person name="Zwiers L.-H."/>
            <person name="Turgeon B."/>
            <person name="Goodwin S."/>
            <person name="Spatafora J."/>
            <person name="Crous P."/>
            <person name="Grigoriev I."/>
        </authorList>
    </citation>
    <scope>NUCLEOTIDE SEQUENCE</scope>
    <source>
        <strain evidence="3">CBS 480.64</strain>
    </source>
</reference>
<keyword evidence="1" id="KW-0547">Nucleotide-binding</keyword>
<keyword evidence="4" id="KW-1185">Reference proteome</keyword>
<keyword evidence="1" id="KW-0067">ATP-binding</keyword>
<evidence type="ECO:0000259" key="2">
    <source>
        <dbReference type="Pfam" id="PF05970"/>
    </source>
</evidence>
<comment type="cofactor">
    <cofactor evidence="1">
        <name>Mg(2+)</name>
        <dbReference type="ChEBI" id="CHEBI:18420"/>
    </cofactor>
</comment>
<dbReference type="GO" id="GO:0006310">
    <property type="term" value="P:DNA recombination"/>
    <property type="evidence" value="ECO:0007669"/>
    <property type="project" value="UniProtKB-KW"/>
</dbReference>
<dbReference type="Pfam" id="PF05970">
    <property type="entry name" value="PIF1"/>
    <property type="match status" value="1"/>
</dbReference>
<keyword evidence="1" id="KW-0378">Hydrolase</keyword>
<name>A0A6A7BW70_9PEZI</name>
<dbReference type="GO" id="GO:0043139">
    <property type="term" value="F:5'-3' DNA helicase activity"/>
    <property type="evidence" value="ECO:0007669"/>
    <property type="project" value="UniProtKB-EC"/>
</dbReference>
<feature type="non-terminal residue" evidence="3">
    <location>
        <position position="56"/>
    </location>
</feature>
<proteinExistence type="inferred from homology"/>
<dbReference type="OrthoDB" id="4360910at2759"/>
<keyword evidence="1" id="KW-0234">DNA repair</keyword>
<dbReference type="EMBL" id="MU005995">
    <property type="protein sequence ID" value="KAF2859302.1"/>
    <property type="molecule type" value="Genomic_DNA"/>
</dbReference>
<feature type="domain" description="DNA helicase Pif1-like DEAD-box helicase" evidence="2">
    <location>
        <begin position="5"/>
        <end position="56"/>
    </location>
</feature>
<dbReference type="InterPro" id="IPR010285">
    <property type="entry name" value="DNA_helicase_pif1-like_DEAD"/>
</dbReference>
<dbReference type="Proteomes" id="UP000799421">
    <property type="component" value="Unassembled WGS sequence"/>
</dbReference>
<evidence type="ECO:0000313" key="4">
    <source>
        <dbReference type="Proteomes" id="UP000799421"/>
    </source>
</evidence>
<keyword evidence="1" id="KW-0227">DNA damage</keyword>
<dbReference type="GO" id="GO:0016787">
    <property type="term" value="F:hydrolase activity"/>
    <property type="evidence" value="ECO:0007669"/>
    <property type="project" value="UniProtKB-KW"/>
</dbReference>
<protein>
    <recommendedName>
        <fullName evidence="1">ATP-dependent DNA helicase</fullName>
        <ecNumber evidence="1">5.6.2.3</ecNumber>
    </recommendedName>
</protein>
<dbReference type="GO" id="GO:0005524">
    <property type="term" value="F:ATP binding"/>
    <property type="evidence" value="ECO:0007669"/>
    <property type="project" value="UniProtKB-KW"/>
</dbReference>
<accession>A0A6A7BW70</accession>